<accession>A0A0N1HL53</accession>
<dbReference type="CDD" id="cd09318">
    <property type="entry name" value="TDT_SSU1"/>
    <property type="match status" value="1"/>
</dbReference>
<comment type="subcellular location">
    <subcellularLocation>
        <location evidence="1">Cell membrane</location>
        <topology evidence="1">Multi-pass membrane protein</topology>
    </subcellularLocation>
</comment>
<dbReference type="GeneID" id="28735965"/>
<feature type="transmembrane region" description="Helical" evidence="9">
    <location>
        <begin position="130"/>
        <end position="155"/>
    </location>
</feature>
<dbReference type="Gene3D" id="1.50.10.150">
    <property type="entry name" value="Voltage-dependent anion channel"/>
    <property type="match status" value="1"/>
</dbReference>
<evidence type="ECO:0000256" key="5">
    <source>
        <dbReference type="ARBA" id="ARBA00022692"/>
    </source>
</evidence>
<keyword evidence="11" id="KW-1185">Reference proteome</keyword>
<dbReference type="InterPro" id="IPR038665">
    <property type="entry name" value="Voltage-dep_anion_channel_sf"/>
</dbReference>
<evidence type="ECO:0000256" key="8">
    <source>
        <dbReference type="SAM" id="MobiDB-lite"/>
    </source>
</evidence>
<evidence type="ECO:0000256" key="1">
    <source>
        <dbReference type="ARBA" id="ARBA00004651"/>
    </source>
</evidence>
<dbReference type="PANTHER" id="PTHR31686:SF2">
    <property type="entry name" value="C4-DICARBOXYLATE TRANSPORTER_MALIC ACID TRANSPORT PROTEIN"/>
    <property type="match status" value="1"/>
</dbReference>
<dbReference type="GO" id="GO:0000319">
    <property type="term" value="F:sulfite transmembrane transporter activity"/>
    <property type="evidence" value="ECO:0007669"/>
    <property type="project" value="TreeGrafter"/>
</dbReference>
<evidence type="ECO:0000256" key="6">
    <source>
        <dbReference type="ARBA" id="ARBA00022989"/>
    </source>
</evidence>
<name>A0A0N1HL53_9EURO</name>
<feature type="compositionally biased region" description="Low complexity" evidence="8">
    <location>
        <begin position="48"/>
        <end position="61"/>
    </location>
</feature>
<evidence type="ECO:0000256" key="2">
    <source>
        <dbReference type="ARBA" id="ARBA00008566"/>
    </source>
</evidence>
<evidence type="ECO:0000256" key="7">
    <source>
        <dbReference type="ARBA" id="ARBA00023136"/>
    </source>
</evidence>
<keyword evidence="5 9" id="KW-0812">Transmembrane</keyword>
<evidence type="ECO:0000256" key="9">
    <source>
        <dbReference type="SAM" id="Phobius"/>
    </source>
</evidence>
<feature type="transmembrane region" description="Helical" evidence="9">
    <location>
        <begin position="241"/>
        <end position="264"/>
    </location>
</feature>
<dbReference type="VEuPathDB" id="FungiDB:AB675_3984"/>
<dbReference type="OrthoDB" id="1099at2759"/>
<dbReference type="EMBL" id="LFJN01000023">
    <property type="protein sequence ID" value="KPI37643.1"/>
    <property type="molecule type" value="Genomic_DNA"/>
</dbReference>
<evidence type="ECO:0000256" key="3">
    <source>
        <dbReference type="ARBA" id="ARBA00022448"/>
    </source>
</evidence>
<gene>
    <name evidence="10" type="ORF">AB675_3984</name>
</gene>
<sequence length="541" mass="58975">MDDRELQRERTLAADNPAMSVPASQSLTWTTTGRSGARNRVPTDDAISSSQTTQVSTDSGSPNTTNAAKTRSATTFPSTQQLPSKHDRGWRRITRNFSPSWFSVTMGTGVVSLLLINVPLAFPSHTAQNWLYWLSVLFLCLNAILFVLAFTISVLRYTLYPEIWSVMVRDPTNSLFLGTIPMGFATIVSAWTLACTPYWGRWSIMLALGAWMVDSVVAVSVTLALPFLLMSQSHQQSLDRITAAQLLPIAATIVAAGTGVTVAAKLVTREEDVGKALGTLITCYVLWGMATPMAITVLVMYYQRLALHKLPSREVIVSCFLPLGPLGMGGYAIMQCGKVARTVFPATEFLGAAGGTAGDVVYVLGVFIALIMWAFGLVWFVFALSAIWSVRHFPFNMGWWGFTFPLGVYSLSTMHLGIELPSLFFRVLGTIFAVAVVLLWIVVAAGTARGAWKGHLFFAPCLRNLKPADQVKGAVEENERDAEKSISPPGLRAVNDSTKKAAFDEFDALLVPSDHLPEASATINNYGIYCYMKLGIGQVSR</sequence>
<reference evidence="10 11" key="1">
    <citation type="submission" date="2015-06" db="EMBL/GenBank/DDBJ databases">
        <title>Draft genome of the ant-associated black yeast Phialophora attae CBS 131958.</title>
        <authorList>
            <person name="Moreno L.F."/>
            <person name="Stielow B.J."/>
            <person name="de Hoog S."/>
            <person name="Vicente V.A."/>
            <person name="Weiss V.A."/>
            <person name="de Vries M."/>
            <person name="Cruz L.M."/>
            <person name="Souza E.M."/>
        </authorList>
    </citation>
    <scope>NUCLEOTIDE SEQUENCE [LARGE SCALE GENOMIC DNA]</scope>
    <source>
        <strain evidence="10 11">CBS 131958</strain>
    </source>
</reference>
<feature type="transmembrane region" description="Helical" evidence="9">
    <location>
        <begin position="360"/>
        <end position="387"/>
    </location>
</feature>
<feature type="region of interest" description="Disordered" evidence="8">
    <location>
        <begin position="1"/>
        <end position="87"/>
    </location>
</feature>
<dbReference type="RefSeq" id="XP_017997606.1">
    <property type="nucleotide sequence ID" value="XM_018144085.1"/>
</dbReference>
<comment type="similarity">
    <text evidence="2">Belongs to the tellurite-resistance/dicarboxylate transporter (TDT) family.</text>
</comment>
<dbReference type="InterPro" id="IPR004695">
    <property type="entry name" value="SLAC1/Mae1/Ssu1/TehA"/>
</dbReference>
<dbReference type="AlphaFoldDB" id="A0A0N1HL53"/>
<dbReference type="PANTHER" id="PTHR31686">
    <property type="match status" value="1"/>
</dbReference>
<evidence type="ECO:0000313" key="10">
    <source>
        <dbReference type="EMBL" id="KPI37643.1"/>
    </source>
</evidence>
<proteinExistence type="inferred from homology"/>
<dbReference type="GO" id="GO:0005886">
    <property type="term" value="C:plasma membrane"/>
    <property type="evidence" value="ECO:0007669"/>
    <property type="project" value="UniProtKB-SubCell"/>
</dbReference>
<dbReference type="InterPro" id="IPR051629">
    <property type="entry name" value="Sulfite_efflux_TDT"/>
</dbReference>
<feature type="compositionally biased region" description="Polar residues" evidence="8">
    <location>
        <begin position="22"/>
        <end position="34"/>
    </location>
</feature>
<feature type="compositionally biased region" description="Basic and acidic residues" evidence="8">
    <location>
        <begin position="1"/>
        <end position="12"/>
    </location>
</feature>
<organism evidence="10 11">
    <name type="scientific">Cyphellophora attinorum</name>
    <dbReference type="NCBI Taxonomy" id="1664694"/>
    <lineage>
        <taxon>Eukaryota</taxon>
        <taxon>Fungi</taxon>
        <taxon>Dikarya</taxon>
        <taxon>Ascomycota</taxon>
        <taxon>Pezizomycotina</taxon>
        <taxon>Eurotiomycetes</taxon>
        <taxon>Chaetothyriomycetidae</taxon>
        <taxon>Chaetothyriales</taxon>
        <taxon>Cyphellophoraceae</taxon>
        <taxon>Cyphellophora</taxon>
    </lineage>
</organism>
<keyword evidence="3" id="KW-0813">Transport</keyword>
<protein>
    <submittedName>
        <fullName evidence="10">Sulfite efflux pump SSU1</fullName>
    </submittedName>
</protein>
<keyword evidence="4" id="KW-1003">Cell membrane</keyword>
<keyword evidence="6 9" id="KW-1133">Transmembrane helix</keyword>
<feature type="transmembrane region" description="Helical" evidence="9">
    <location>
        <begin position="175"/>
        <end position="199"/>
    </location>
</feature>
<evidence type="ECO:0000256" key="4">
    <source>
        <dbReference type="ARBA" id="ARBA00022475"/>
    </source>
</evidence>
<feature type="compositionally biased region" description="Polar residues" evidence="8">
    <location>
        <begin position="62"/>
        <end position="83"/>
    </location>
</feature>
<dbReference type="Pfam" id="PF03595">
    <property type="entry name" value="SLAC1"/>
    <property type="match status" value="1"/>
</dbReference>
<dbReference type="Proteomes" id="UP000038010">
    <property type="component" value="Unassembled WGS sequence"/>
</dbReference>
<feature type="transmembrane region" description="Helical" evidence="9">
    <location>
        <begin position="205"/>
        <end position="229"/>
    </location>
</feature>
<feature type="transmembrane region" description="Helical" evidence="9">
    <location>
        <begin position="100"/>
        <end position="118"/>
    </location>
</feature>
<comment type="caution">
    <text evidence="10">The sequence shown here is derived from an EMBL/GenBank/DDBJ whole genome shotgun (WGS) entry which is preliminary data.</text>
</comment>
<feature type="transmembrane region" description="Helical" evidence="9">
    <location>
        <begin position="315"/>
        <end position="334"/>
    </location>
</feature>
<feature type="transmembrane region" description="Helical" evidence="9">
    <location>
        <begin position="284"/>
        <end position="303"/>
    </location>
</feature>
<evidence type="ECO:0000313" key="11">
    <source>
        <dbReference type="Proteomes" id="UP000038010"/>
    </source>
</evidence>
<feature type="transmembrane region" description="Helical" evidence="9">
    <location>
        <begin position="424"/>
        <end position="445"/>
    </location>
</feature>
<keyword evidence="7 9" id="KW-0472">Membrane</keyword>
<feature type="transmembrane region" description="Helical" evidence="9">
    <location>
        <begin position="399"/>
        <end position="418"/>
    </location>
</feature>